<sequence>MYSSSRPMFINLDSERAFTIQPNLSRGGYNVNSNRAAIPSMRTRTRTRNTRANYGRGRMPILRGSSSRSGRDVIQREYMETTNHQNPNVSRDTHRDRRQEPQNPRTIPIRNRLYDPSYAEIGQPVDPYLRLMELNPNFCDNRDNK</sequence>
<proteinExistence type="predicted"/>
<feature type="compositionally biased region" description="Basic and acidic residues" evidence="1">
    <location>
        <begin position="91"/>
        <end position="100"/>
    </location>
</feature>
<feature type="compositionally biased region" description="Polar residues" evidence="1">
    <location>
        <begin position="80"/>
        <end position="90"/>
    </location>
</feature>
<dbReference type="eggNOG" id="ENOG502R85S">
    <property type="taxonomic scope" value="Eukaryota"/>
</dbReference>
<evidence type="ECO:0000256" key="1">
    <source>
        <dbReference type="SAM" id="MobiDB-lite"/>
    </source>
</evidence>
<name>A0A1U7X3A5_NICSY</name>
<feature type="compositionally biased region" description="Basic and acidic residues" evidence="1">
    <location>
        <begin position="69"/>
        <end position="79"/>
    </location>
</feature>
<dbReference type="RefSeq" id="XP_009781349.1">
    <property type="nucleotide sequence ID" value="XM_009783047.1"/>
</dbReference>
<protein>
    <submittedName>
        <fullName evidence="3">Uncharacterized protein LOC104230279</fullName>
    </submittedName>
</protein>
<reference evidence="3" key="2">
    <citation type="submission" date="2025-08" db="UniProtKB">
        <authorList>
            <consortium name="RefSeq"/>
        </authorList>
    </citation>
    <scope>IDENTIFICATION</scope>
    <source>
        <tissue evidence="3">Leaf</tissue>
    </source>
</reference>
<evidence type="ECO:0000313" key="2">
    <source>
        <dbReference type="Proteomes" id="UP000189701"/>
    </source>
</evidence>
<dbReference type="AlphaFoldDB" id="A0A1U7X3A5"/>
<organism evidence="2 3">
    <name type="scientific">Nicotiana sylvestris</name>
    <name type="common">Wood tobacco</name>
    <name type="synonym">South American tobacco</name>
    <dbReference type="NCBI Taxonomy" id="4096"/>
    <lineage>
        <taxon>Eukaryota</taxon>
        <taxon>Viridiplantae</taxon>
        <taxon>Streptophyta</taxon>
        <taxon>Embryophyta</taxon>
        <taxon>Tracheophyta</taxon>
        <taxon>Spermatophyta</taxon>
        <taxon>Magnoliopsida</taxon>
        <taxon>eudicotyledons</taxon>
        <taxon>Gunneridae</taxon>
        <taxon>Pentapetalae</taxon>
        <taxon>asterids</taxon>
        <taxon>lamiids</taxon>
        <taxon>Solanales</taxon>
        <taxon>Solanaceae</taxon>
        <taxon>Nicotianoideae</taxon>
        <taxon>Nicotianeae</taxon>
        <taxon>Nicotiana</taxon>
    </lineage>
</organism>
<feature type="region of interest" description="Disordered" evidence="1">
    <location>
        <begin position="47"/>
        <end position="109"/>
    </location>
</feature>
<accession>A0A1U7X3A5</accession>
<evidence type="ECO:0000313" key="3">
    <source>
        <dbReference type="RefSeq" id="XP_009781349.1"/>
    </source>
</evidence>
<gene>
    <name evidence="3" type="primary">LOC104230279</name>
</gene>
<keyword evidence="2" id="KW-1185">Reference proteome</keyword>
<reference evidence="2" key="1">
    <citation type="journal article" date="2013" name="Genome Biol.">
        <title>Reference genomes and transcriptomes of Nicotiana sylvestris and Nicotiana tomentosiformis.</title>
        <authorList>
            <person name="Sierro N."/>
            <person name="Battey J.N."/>
            <person name="Ouadi S."/>
            <person name="Bovet L."/>
            <person name="Goepfert S."/>
            <person name="Bakaher N."/>
            <person name="Peitsch M.C."/>
            <person name="Ivanov N.V."/>
        </authorList>
    </citation>
    <scope>NUCLEOTIDE SEQUENCE [LARGE SCALE GENOMIC DNA]</scope>
</reference>
<dbReference type="Proteomes" id="UP000189701">
    <property type="component" value="Unplaced"/>
</dbReference>